<evidence type="ECO:0000256" key="3">
    <source>
        <dbReference type="ARBA" id="ARBA00022692"/>
    </source>
</evidence>
<dbReference type="GO" id="GO:0017004">
    <property type="term" value="P:cytochrome complex assembly"/>
    <property type="evidence" value="ECO:0007669"/>
    <property type="project" value="UniProtKB-KW"/>
</dbReference>
<keyword evidence="6" id="KW-1133">Transmembrane helix</keyword>
<evidence type="ECO:0000256" key="2">
    <source>
        <dbReference type="ARBA" id="ARBA00022617"/>
    </source>
</evidence>
<dbReference type="AlphaFoldDB" id="A0A0F8WSM5"/>
<dbReference type="Pfam" id="PF03100">
    <property type="entry name" value="CcmE"/>
    <property type="match status" value="1"/>
</dbReference>
<name>A0A0F8WSM5_9ZZZZ</name>
<evidence type="ECO:0008006" key="11">
    <source>
        <dbReference type="Google" id="ProtNLM"/>
    </source>
</evidence>
<organism evidence="10">
    <name type="scientific">marine sediment metagenome</name>
    <dbReference type="NCBI Taxonomy" id="412755"/>
    <lineage>
        <taxon>unclassified sequences</taxon>
        <taxon>metagenomes</taxon>
        <taxon>ecological metagenomes</taxon>
    </lineage>
</organism>
<dbReference type="GO" id="GO:0005886">
    <property type="term" value="C:plasma membrane"/>
    <property type="evidence" value="ECO:0007669"/>
    <property type="project" value="InterPro"/>
</dbReference>
<keyword evidence="5" id="KW-0201">Cytochrome c-type biogenesis</keyword>
<feature type="region of interest" description="Disordered" evidence="9">
    <location>
        <begin position="148"/>
        <end position="173"/>
    </location>
</feature>
<dbReference type="GO" id="GO:0020037">
    <property type="term" value="F:heme binding"/>
    <property type="evidence" value="ECO:0007669"/>
    <property type="project" value="InterPro"/>
</dbReference>
<protein>
    <recommendedName>
        <fullName evidence="11">Cytochrome c-type biogenesis protein CcmE</fullName>
    </recommendedName>
</protein>
<gene>
    <name evidence="10" type="ORF">LCGC14_3031440</name>
</gene>
<keyword evidence="7" id="KW-0408">Iron</keyword>
<comment type="caution">
    <text evidence="10">The sequence shown here is derived from an EMBL/GenBank/DDBJ whole genome shotgun (WGS) entry which is preliminary data.</text>
</comment>
<keyword evidence="4" id="KW-0479">Metal-binding</keyword>
<comment type="subcellular location">
    <subcellularLocation>
        <location evidence="1">Membrane</location>
    </subcellularLocation>
</comment>
<dbReference type="GO" id="GO:0017003">
    <property type="term" value="P:protein-heme linkage"/>
    <property type="evidence" value="ECO:0007669"/>
    <property type="project" value="InterPro"/>
</dbReference>
<evidence type="ECO:0000256" key="9">
    <source>
        <dbReference type="SAM" id="MobiDB-lite"/>
    </source>
</evidence>
<sequence length="173" mass="18706">MSKKKVKLVIAVMVVVGGIGALVYSSMGSTVTYYMKPSEILEKVASDGDSVYGERVRVGGIIVDTTVKGSAATRKWKFMITDGDEDKIEPVALKKTDDTNRIMVEYKGIIPDTFREGVIAIADGTLGKNGVFTADTVLAKCPSKYEEAQQKDEEMAKKGAADKKAGRSLNEDE</sequence>
<evidence type="ECO:0000256" key="5">
    <source>
        <dbReference type="ARBA" id="ARBA00022748"/>
    </source>
</evidence>
<dbReference type="SUPFAM" id="SSF82093">
    <property type="entry name" value="Heme chaperone CcmE"/>
    <property type="match status" value="1"/>
</dbReference>
<evidence type="ECO:0000256" key="7">
    <source>
        <dbReference type="ARBA" id="ARBA00023004"/>
    </source>
</evidence>
<feature type="compositionally biased region" description="Basic and acidic residues" evidence="9">
    <location>
        <begin position="148"/>
        <end position="165"/>
    </location>
</feature>
<dbReference type="PANTHER" id="PTHR34128">
    <property type="entry name" value="CYTOCHROME C-TYPE BIOGENESIS PROTEIN CCME HOMOLOG, MITOCHONDRIAL"/>
    <property type="match status" value="1"/>
</dbReference>
<dbReference type="GO" id="GO:0046872">
    <property type="term" value="F:metal ion binding"/>
    <property type="evidence" value="ECO:0007669"/>
    <property type="project" value="UniProtKB-KW"/>
</dbReference>
<dbReference type="PANTHER" id="PTHR34128:SF2">
    <property type="entry name" value="CYTOCHROME C-TYPE BIOGENESIS PROTEIN CCME HOMOLOG, MITOCHONDRIAL"/>
    <property type="match status" value="1"/>
</dbReference>
<proteinExistence type="predicted"/>
<reference evidence="10" key="1">
    <citation type="journal article" date="2015" name="Nature">
        <title>Complex archaea that bridge the gap between prokaryotes and eukaryotes.</title>
        <authorList>
            <person name="Spang A."/>
            <person name="Saw J.H."/>
            <person name="Jorgensen S.L."/>
            <person name="Zaremba-Niedzwiedzka K."/>
            <person name="Martijn J."/>
            <person name="Lind A.E."/>
            <person name="van Eijk R."/>
            <person name="Schleper C."/>
            <person name="Guy L."/>
            <person name="Ettema T.J."/>
        </authorList>
    </citation>
    <scope>NUCLEOTIDE SEQUENCE</scope>
</reference>
<dbReference type="InterPro" id="IPR004329">
    <property type="entry name" value="CcmE"/>
</dbReference>
<evidence type="ECO:0000256" key="1">
    <source>
        <dbReference type="ARBA" id="ARBA00004370"/>
    </source>
</evidence>
<dbReference type="EMBL" id="LAZR01063317">
    <property type="protein sequence ID" value="KKK59733.1"/>
    <property type="molecule type" value="Genomic_DNA"/>
</dbReference>
<keyword evidence="2" id="KW-0349">Heme</keyword>
<keyword evidence="8" id="KW-0472">Membrane</keyword>
<accession>A0A0F8WSM5</accession>
<evidence type="ECO:0000256" key="6">
    <source>
        <dbReference type="ARBA" id="ARBA00022989"/>
    </source>
</evidence>
<keyword evidence="3" id="KW-0812">Transmembrane</keyword>
<evidence type="ECO:0000313" key="10">
    <source>
        <dbReference type="EMBL" id="KKK59733.1"/>
    </source>
</evidence>
<dbReference type="Gene3D" id="2.40.50.140">
    <property type="entry name" value="Nucleic acid-binding proteins"/>
    <property type="match status" value="1"/>
</dbReference>
<dbReference type="InterPro" id="IPR036127">
    <property type="entry name" value="CcmE-like_sf"/>
</dbReference>
<evidence type="ECO:0000256" key="4">
    <source>
        <dbReference type="ARBA" id="ARBA00022723"/>
    </source>
</evidence>
<evidence type="ECO:0000256" key="8">
    <source>
        <dbReference type="ARBA" id="ARBA00023136"/>
    </source>
</evidence>
<dbReference type="InterPro" id="IPR012340">
    <property type="entry name" value="NA-bd_OB-fold"/>
</dbReference>